<dbReference type="PRINTS" id="PR00297">
    <property type="entry name" value="CHAPERONIN10"/>
</dbReference>
<dbReference type="PANTHER" id="PTHR10772">
    <property type="entry name" value="10 KDA HEAT SHOCK PROTEIN"/>
    <property type="match status" value="1"/>
</dbReference>
<gene>
    <name evidence="3" type="primary">groES</name>
    <name evidence="3" type="synonym">groS</name>
    <name evidence="5" type="ORF">HELGO_WM534</name>
</gene>
<comment type="subunit">
    <text evidence="3">Heptamer of 7 subunits arranged in a ring. Interacts with the chaperonin GroEL.</text>
</comment>
<dbReference type="AlphaFoldDB" id="A0A6S6TTJ4"/>
<dbReference type="GO" id="GO:0051082">
    <property type="term" value="F:unfolded protein binding"/>
    <property type="evidence" value="ECO:0007669"/>
    <property type="project" value="TreeGrafter"/>
</dbReference>
<evidence type="ECO:0000313" key="5">
    <source>
        <dbReference type="EMBL" id="CAA6819443.1"/>
    </source>
</evidence>
<evidence type="ECO:0000256" key="1">
    <source>
        <dbReference type="ARBA" id="ARBA00006975"/>
    </source>
</evidence>
<dbReference type="GO" id="GO:0005737">
    <property type="term" value="C:cytoplasm"/>
    <property type="evidence" value="ECO:0007669"/>
    <property type="project" value="UniProtKB-SubCell"/>
</dbReference>
<dbReference type="GO" id="GO:0005524">
    <property type="term" value="F:ATP binding"/>
    <property type="evidence" value="ECO:0007669"/>
    <property type="project" value="InterPro"/>
</dbReference>
<dbReference type="PANTHER" id="PTHR10772:SF63">
    <property type="entry name" value="20 KDA CHAPERONIN, CHLOROPLASTIC"/>
    <property type="match status" value="1"/>
</dbReference>
<reference evidence="5" key="1">
    <citation type="submission" date="2020-01" db="EMBL/GenBank/DDBJ databases">
        <authorList>
            <person name="Meier V. D."/>
            <person name="Meier V D."/>
        </authorList>
    </citation>
    <scope>NUCLEOTIDE SEQUENCE</scope>
    <source>
        <strain evidence="5">HLG_WM_MAG_01</strain>
    </source>
</reference>
<dbReference type="GO" id="GO:0044183">
    <property type="term" value="F:protein folding chaperone"/>
    <property type="evidence" value="ECO:0007669"/>
    <property type="project" value="InterPro"/>
</dbReference>
<dbReference type="CDD" id="cd00320">
    <property type="entry name" value="cpn10"/>
    <property type="match status" value="1"/>
</dbReference>
<dbReference type="SUPFAM" id="SSF50129">
    <property type="entry name" value="GroES-like"/>
    <property type="match status" value="1"/>
</dbReference>
<dbReference type="SMART" id="SM00883">
    <property type="entry name" value="Cpn10"/>
    <property type="match status" value="1"/>
</dbReference>
<comment type="subcellular location">
    <subcellularLocation>
        <location evidence="3">Cytoplasm</location>
    </subcellularLocation>
</comment>
<dbReference type="Pfam" id="PF00166">
    <property type="entry name" value="Cpn10"/>
    <property type="match status" value="1"/>
</dbReference>
<comment type="similarity">
    <text evidence="1 3 4">Belongs to the GroES chaperonin family.</text>
</comment>
<dbReference type="FunFam" id="2.30.33.40:FF:000001">
    <property type="entry name" value="10 kDa chaperonin"/>
    <property type="match status" value="1"/>
</dbReference>
<dbReference type="InterPro" id="IPR020818">
    <property type="entry name" value="Chaperonin_GroES"/>
</dbReference>
<protein>
    <recommendedName>
        <fullName evidence="3">Co-chaperonin GroES</fullName>
    </recommendedName>
    <alternativeName>
        <fullName evidence="3">10 kDa chaperonin</fullName>
    </alternativeName>
    <alternativeName>
        <fullName evidence="3">Chaperonin-10</fullName>
        <shortName evidence="3">Cpn10</shortName>
    </alternativeName>
</protein>
<dbReference type="GO" id="GO:0046872">
    <property type="term" value="F:metal ion binding"/>
    <property type="evidence" value="ECO:0007669"/>
    <property type="project" value="TreeGrafter"/>
</dbReference>
<name>A0A6S6TTJ4_9BACT</name>
<proteinExistence type="inferred from homology"/>
<keyword evidence="5" id="KW-0346">Stress response</keyword>
<dbReference type="HAMAP" id="MF_00580">
    <property type="entry name" value="CH10"/>
    <property type="match status" value="1"/>
</dbReference>
<comment type="function">
    <text evidence="3 4">Together with the chaperonin GroEL, plays an essential role in assisting protein folding. The GroEL-GroES system forms a nano-cage that allows encapsulation of the non-native substrate proteins and provides a physical environment optimized to promote and accelerate protein folding. GroES binds to the apical surface of the GroEL ring, thereby capping the opening of the GroEL channel.</text>
</comment>
<sequence>MAFEPLKDRLLVLRQQQSNQTSSGLYIPETAKEKPLEGKVIAAGPDAKEDGINVDDTVVFANYTGTEITLEGIEYLILESKNILGLIK</sequence>
<dbReference type="InterPro" id="IPR037124">
    <property type="entry name" value="Chaperonin_GroES_sf"/>
</dbReference>
<keyword evidence="3" id="KW-0963">Cytoplasm</keyword>
<evidence type="ECO:0000256" key="3">
    <source>
        <dbReference type="HAMAP-Rule" id="MF_00580"/>
    </source>
</evidence>
<organism evidence="5">
    <name type="scientific">uncultured Sulfurovum sp</name>
    <dbReference type="NCBI Taxonomy" id="269237"/>
    <lineage>
        <taxon>Bacteria</taxon>
        <taxon>Pseudomonadati</taxon>
        <taxon>Campylobacterota</taxon>
        <taxon>Epsilonproteobacteria</taxon>
        <taxon>Campylobacterales</taxon>
        <taxon>Sulfurovaceae</taxon>
        <taxon>Sulfurovum</taxon>
        <taxon>environmental samples</taxon>
    </lineage>
</organism>
<dbReference type="InterPro" id="IPR011032">
    <property type="entry name" value="GroES-like_sf"/>
</dbReference>
<evidence type="ECO:0000256" key="4">
    <source>
        <dbReference type="RuleBase" id="RU000535"/>
    </source>
</evidence>
<dbReference type="Gene3D" id="2.30.33.40">
    <property type="entry name" value="GroES chaperonin"/>
    <property type="match status" value="1"/>
</dbReference>
<dbReference type="EMBL" id="CACVAS010000107">
    <property type="protein sequence ID" value="CAA6819443.1"/>
    <property type="molecule type" value="Genomic_DNA"/>
</dbReference>
<evidence type="ECO:0000256" key="2">
    <source>
        <dbReference type="ARBA" id="ARBA00023186"/>
    </source>
</evidence>
<accession>A0A6S6TTJ4</accession>
<dbReference type="GO" id="GO:0051087">
    <property type="term" value="F:protein-folding chaperone binding"/>
    <property type="evidence" value="ECO:0007669"/>
    <property type="project" value="TreeGrafter"/>
</dbReference>
<keyword evidence="2 3" id="KW-0143">Chaperone</keyword>